<evidence type="ECO:0000313" key="2">
    <source>
        <dbReference type="Proteomes" id="UP001181355"/>
    </source>
</evidence>
<organism evidence="1 2">
    <name type="scientific">Undibacterium cyanobacteriorum</name>
    <dbReference type="NCBI Taxonomy" id="3073561"/>
    <lineage>
        <taxon>Bacteria</taxon>
        <taxon>Pseudomonadati</taxon>
        <taxon>Pseudomonadota</taxon>
        <taxon>Betaproteobacteria</taxon>
        <taxon>Burkholderiales</taxon>
        <taxon>Oxalobacteraceae</taxon>
        <taxon>Undibacterium</taxon>
    </lineage>
</organism>
<proteinExistence type="predicted"/>
<name>A0ABY9RDL1_9BURK</name>
<dbReference type="Proteomes" id="UP001181355">
    <property type="component" value="Chromosome"/>
</dbReference>
<dbReference type="RefSeq" id="WP_309480825.1">
    <property type="nucleotide sequence ID" value="NZ_CP133720.1"/>
</dbReference>
<reference evidence="1" key="1">
    <citation type="submission" date="2023-09" db="EMBL/GenBank/DDBJ databases">
        <title>Undibacterium sp. 20NA77.5 isolated from freshwater.</title>
        <authorList>
            <person name="Le V."/>
            <person name="Ko S.-R."/>
            <person name="Ahn C.-Y."/>
            <person name="Oh H.-M."/>
        </authorList>
    </citation>
    <scope>NUCLEOTIDE SEQUENCE</scope>
    <source>
        <strain evidence="1">20NA77.5</strain>
    </source>
</reference>
<keyword evidence="2" id="KW-1185">Reference proteome</keyword>
<accession>A0ABY9RDL1</accession>
<dbReference type="EMBL" id="CP133720">
    <property type="protein sequence ID" value="WMW79326.1"/>
    <property type="molecule type" value="Genomic_DNA"/>
</dbReference>
<evidence type="ECO:0000313" key="1">
    <source>
        <dbReference type="EMBL" id="WMW79326.1"/>
    </source>
</evidence>
<protein>
    <submittedName>
        <fullName evidence="1">Uncharacterized protein</fullName>
    </submittedName>
</protein>
<gene>
    <name evidence="1" type="ORF">RF679_11775</name>
</gene>
<sequence>MHEQLIDLGWPEATLFDMTLIGGELKFKMHDILEYSDPLKYEVVEVEFNEIEALRIEITPFKNDKYASREIKVDFGELGVDPSGFEGILLTDPFSDSVAEYYWVSGDLRAGRVLVKRTGQFVYKPRTR</sequence>